<name>A0A4U6S277_BRAEL</name>
<dbReference type="EMBL" id="SZZP01000010">
    <property type="protein sequence ID" value="TKV80092.1"/>
    <property type="molecule type" value="Genomic_DNA"/>
</dbReference>
<protein>
    <submittedName>
        <fullName evidence="1">Uncharacterized protein</fullName>
    </submittedName>
</protein>
<dbReference type="Proteomes" id="UP000305095">
    <property type="component" value="Unassembled WGS sequence"/>
</dbReference>
<evidence type="ECO:0000313" key="1">
    <source>
        <dbReference type="EMBL" id="TKV80092.1"/>
    </source>
</evidence>
<comment type="caution">
    <text evidence="1">The sequence shown here is derived from an EMBL/GenBank/DDBJ whole genome shotgun (WGS) entry which is preliminary data.</text>
</comment>
<proteinExistence type="predicted"/>
<gene>
    <name evidence="1" type="ORF">FDV58_17730</name>
</gene>
<dbReference type="AlphaFoldDB" id="A0A4U6S277"/>
<dbReference type="RefSeq" id="WP_137479380.1">
    <property type="nucleotide sequence ID" value="NZ_SZZP01000010.1"/>
</dbReference>
<sequence length="229" mass="25988">MARNYGVYSIQLDGRWSLEDLYRFPRTYEQAYFALEALVPSDSDIDYERVERAFSAFPWQGGYSAVNFYNQLKYATPLAGRPSIVAIQYASPGFINLALILEQAQTLAAIVAAVAGSITACNALYNKIINDLQRRKLLRIEVEKAEVALSREQLKLIREYNMELAALLNIGTPDALDERTKRPLVSLKILLSVYRRIRTLAEYHNKHKAILPTHVPPYARLPPPQGDLF</sequence>
<accession>A0A4U6S277</accession>
<evidence type="ECO:0000313" key="2">
    <source>
        <dbReference type="Proteomes" id="UP000305095"/>
    </source>
</evidence>
<organism evidence="1 2">
    <name type="scientific">Bradyrhizobium elkanii</name>
    <dbReference type="NCBI Taxonomy" id="29448"/>
    <lineage>
        <taxon>Bacteria</taxon>
        <taxon>Pseudomonadati</taxon>
        <taxon>Pseudomonadota</taxon>
        <taxon>Alphaproteobacteria</taxon>
        <taxon>Hyphomicrobiales</taxon>
        <taxon>Nitrobacteraceae</taxon>
        <taxon>Bradyrhizobium</taxon>
    </lineage>
</organism>
<reference evidence="1 2" key="1">
    <citation type="submission" date="2019-05" db="EMBL/GenBank/DDBJ databases">
        <title>Draft Genome of Bradyrhizobium elkanii strain SEMIA 938, Used in Commercial Inoculants for Lupinus spp. in Brazil.</title>
        <authorList>
            <person name="Hungria M."/>
            <person name="Delamuta J.R.M."/>
            <person name="Ribeiro R.A."/>
            <person name="Nogueira M.A."/>
        </authorList>
    </citation>
    <scope>NUCLEOTIDE SEQUENCE [LARGE SCALE GENOMIC DNA]</scope>
    <source>
        <strain evidence="1 2">Semia 938</strain>
    </source>
</reference>